<proteinExistence type="predicted"/>
<evidence type="ECO:0000313" key="1">
    <source>
        <dbReference type="EMBL" id="SVE34339.1"/>
    </source>
</evidence>
<accession>A0A383CQJ9</accession>
<reference evidence="1" key="1">
    <citation type="submission" date="2018-05" db="EMBL/GenBank/DDBJ databases">
        <authorList>
            <person name="Lanie J.A."/>
            <person name="Ng W.-L."/>
            <person name="Kazmierczak K.M."/>
            <person name="Andrzejewski T.M."/>
            <person name="Davidsen T.M."/>
            <person name="Wayne K.J."/>
            <person name="Tettelin H."/>
            <person name="Glass J.I."/>
            <person name="Rusch D."/>
            <person name="Podicherti R."/>
            <person name="Tsui H.-C.T."/>
            <person name="Winkler M.E."/>
        </authorList>
    </citation>
    <scope>NUCLEOTIDE SEQUENCE</scope>
</reference>
<sequence length="25" mass="3055">MAYRALPTNDDMPSIFHEWLHWLPL</sequence>
<dbReference type="EMBL" id="UINC01210730">
    <property type="protein sequence ID" value="SVE34339.1"/>
    <property type="molecule type" value="Genomic_DNA"/>
</dbReference>
<protein>
    <submittedName>
        <fullName evidence="1">Uncharacterized protein</fullName>
    </submittedName>
</protein>
<gene>
    <name evidence="1" type="ORF">METZ01_LOCUS487193</name>
</gene>
<name>A0A383CQJ9_9ZZZZ</name>
<dbReference type="AlphaFoldDB" id="A0A383CQJ9"/>
<feature type="non-terminal residue" evidence="1">
    <location>
        <position position="25"/>
    </location>
</feature>
<organism evidence="1">
    <name type="scientific">marine metagenome</name>
    <dbReference type="NCBI Taxonomy" id="408172"/>
    <lineage>
        <taxon>unclassified sequences</taxon>
        <taxon>metagenomes</taxon>
        <taxon>ecological metagenomes</taxon>
    </lineage>
</organism>